<accession>S6A9G8</accession>
<name>S6A9G8_SULDS</name>
<organism evidence="1 2">
    <name type="scientific">Sulfuricella denitrificans (strain DSM 22764 / NBRC 105220 / skB26)</name>
    <dbReference type="NCBI Taxonomy" id="1163617"/>
    <lineage>
        <taxon>Bacteria</taxon>
        <taxon>Pseudomonadati</taxon>
        <taxon>Pseudomonadota</taxon>
        <taxon>Betaproteobacteria</taxon>
        <taxon>Nitrosomonadales</taxon>
        <taxon>Sulfuricellaceae</taxon>
        <taxon>Sulfuricella</taxon>
    </lineage>
</organism>
<dbReference type="EMBL" id="AP013066">
    <property type="protein sequence ID" value="BAN34085.1"/>
    <property type="molecule type" value="Genomic_DNA"/>
</dbReference>
<evidence type="ECO:0000313" key="1">
    <source>
        <dbReference type="EMBL" id="BAN34085.1"/>
    </source>
</evidence>
<dbReference type="HOGENOM" id="CLU_1214281_0_0_4"/>
<dbReference type="KEGG" id="sdr:SCD_n00236"/>
<proteinExistence type="predicted"/>
<sequence>MSIPYSKDFVKELTTIIKSEIGAHLQDGVADLKSRQNKRVIIPNNAIYVEIARNNLTDVFEDKSSPRPLIIMPFIFEPNNPQEVAIWLGFVARFENDKQGQGLSLISISISLIRGSQTKSYILRAEWDSRSIANADHAQPHWHAIPGRPLFDDPSEGRWSNVQSNLHLAMCAKWRAIADEGNFSHAHQFQEKDVISWVTKTLKYARGQMEQCLKNYPMTENVGKEMFF</sequence>
<dbReference type="Proteomes" id="UP000015559">
    <property type="component" value="Chromosome"/>
</dbReference>
<reference evidence="1 2" key="1">
    <citation type="journal article" date="2012" name="Appl. Environ. Microbiol.">
        <title>Draft genome sequence of a psychrotolerant sulfur-oxidizing bacterium, Sulfuricella denitrificans skB26, and proteomic insights into cold adaptation.</title>
        <authorList>
            <person name="Watanabe T."/>
            <person name="Kojima H."/>
            <person name="Fukui M."/>
        </authorList>
    </citation>
    <scope>NUCLEOTIDE SEQUENCE [LARGE SCALE GENOMIC DNA]</scope>
    <source>
        <strain evidence="2">skB26</strain>
    </source>
</reference>
<gene>
    <name evidence="1" type="ORF">SCD_n00236</name>
</gene>
<evidence type="ECO:0000313" key="2">
    <source>
        <dbReference type="Proteomes" id="UP000015559"/>
    </source>
</evidence>
<protein>
    <submittedName>
        <fullName evidence="1">Uncharacterized protein</fullName>
    </submittedName>
</protein>
<dbReference type="AlphaFoldDB" id="S6A9G8"/>
<dbReference type="STRING" id="1163617.SCD_n00236"/>
<dbReference type="RefSeq" id="WP_009206970.1">
    <property type="nucleotide sequence ID" value="NC_022357.1"/>
</dbReference>
<keyword evidence="2" id="KW-1185">Reference proteome</keyword>